<dbReference type="SUPFAM" id="SSF54928">
    <property type="entry name" value="RNA-binding domain, RBD"/>
    <property type="match status" value="2"/>
</dbReference>
<dbReference type="Pfam" id="PF00076">
    <property type="entry name" value="RRM_1"/>
    <property type="match status" value="2"/>
</dbReference>
<name>A0A9W8XMA7_9PLEO</name>
<keyword evidence="4 6" id="KW-0694">RNA-binding</keyword>
<feature type="compositionally biased region" description="Polar residues" evidence="8">
    <location>
        <begin position="22"/>
        <end position="31"/>
    </location>
</feature>
<dbReference type="Proteomes" id="UP001140513">
    <property type="component" value="Unassembled WGS sequence"/>
</dbReference>
<dbReference type="PROSITE" id="PS50102">
    <property type="entry name" value="RRM"/>
    <property type="match status" value="2"/>
</dbReference>
<dbReference type="FunFam" id="3.30.70.330:FF:000105">
    <property type="entry name" value="HIV Tat-specific factor 1 homolog"/>
    <property type="match status" value="1"/>
</dbReference>
<dbReference type="GO" id="GO:0003723">
    <property type="term" value="F:RNA binding"/>
    <property type="evidence" value="ECO:0007669"/>
    <property type="project" value="UniProtKB-UniRule"/>
</dbReference>
<feature type="domain" description="RRM" evidence="9">
    <location>
        <begin position="61"/>
        <end position="150"/>
    </location>
</feature>
<keyword evidence="7" id="KW-0175">Coiled coil</keyword>
<evidence type="ECO:0000256" key="1">
    <source>
        <dbReference type="ARBA" id="ARBA00007747"/>
    </source>
</evidence>
<keyword evidence="2" id="KW-0507">mRNA processing</keyword>
<evidence type="ECO:0000259" key="9">
    <source>
        <dbReference type="PROSITE" id="PS50102"/>
    </source>
</evidence>
<reference evidence="10" key="1">
    <citation type="submission" date="2022-10" db="EMBL/GenBank/DDBJ databases">
        <title>Tapping the CABI collections for fungal endophytes: first genome assemblies for Collariella, Neodidymelliopsis, Ascochyta clinopodiicola, Didymella pomorum, Didymosphaeria variabile, Neocosmospora piperis and Neocucurbitaria cava.</title>
        <authorList>
            <person name="Hill R."/>
        </authorList>
    </citation>
    <scope>NUCLEOTIDE SEQUENCE</scope>
    <source>
        <strain evidence="10">IMI 356815</strain>
    </source>
</reference>
<feature type="compositionally biased region" description="Basic and acidic residues" evidence="8">
    <location>
        <begin position="297"/>
        <end position="324"/>
    </location>
</feature>
<dbReference type="GO" id="GO:0000398">
    <property type="term" value="P:mRNA splicing, via spliceosome"/>
    <property type="evidence" value="ECO:0007669"/>
    <property type="project" value="UniProtKB-ARBA"/>
</dbReference>
<protein>
    <recommendedName>
        <fullName evidence="9">RRM domain-containing protein</fullName>
    </recommendedName>
</protein>
<evidence type="ECO:0000256" key="6">
    <source>
        <dbReference type="PROSITE-ProRule" id="PRU00176"/>
    </source>
</evidence>
<dbReference type="GO" id="GO:0005684">
    <property type="term" value="C:U2-type spliceosomal complex"/>
    <property type="evidence" value="ECO:0007669"/>
    <property type="project" value="TreeGrafter"/>
</dbReference>
<evidence type="ECO:0000256" key="2">
    <source>
        <dbReference type="ARBA" id="ARBA00022664"/>
    </source>
</evidence>
<evidence type="ECO:0000256" key="3">
    <source>
        <dbReference type="ARBA" id="ARBA00022737"/>
    </source>
</evidence>
<organism evidence="10 11">
    <name type="scientific">Didymosphaeria variabile</name>
    <dbReference type="NCBI Taxonomy" id="1932322"/>
    <lineage>
        <taxon>Eukaryota</taxon>
        <taxon>Fungi</taxon>
        <taxon>Dikarya</taxon>
        <taxon>Ascomycota</taxon>
        <taxon>Pezizomycotina</taxon>
        <taxon>Dothideomycetes</taxon>
        <taxon>Pleosporomycetidae</taxon>
        <taxon>Pleosporales</taxon>
        <taxon>Massarineae</taxon>
        <taxon>Didymosphaeriaceae</taxon>
        <taxon>Didymosphaeria</taxon>
    </lineage>
</organism>
<gene>
    <name evidence="10" type="ORF">N0V89_006127</name>
</gene>
<evidence type="ECO:0000256" key="7">
    <source>
        <dbReference type="SAM" id="Coils"/>
    </source>
</evidence>
<dbReference type="InterPro" id="IPR012677">
    <property type="entry name" value="Nucleotide-bd_a/b_plait_sf"/>
</dbReference>
<dbReference type="RefSeq" id="XP_056072165.1">
    <property type="nucleotide sequence ID" value="XM_056214898.1"/>
</dbReference>
<proteinExistence type="inferred from homology"/>
<dbReference type="EMBL" id="JAPEUX010000004">
    <property type="protein sequence ID" value="KAJ4354391.1"/>
    <property type="molecule type" value="Genomic_DNA"/>
</dbReference>
<dbReference type="InterPro" id="IPR034393">
    <property type="entry name" value="TatSF1-like"/>
</dbReference>
<comment type="similarity">
    <text evidence="1">Belongs to the HTATSF1 family.</text>
</comment>
<dbReference type="GeneID" id="80909657"/>
<feature type="region of interest" description="Disordered" evidence="8">
    <location>
        <begin position="1"/>
        <end position="57"/>
    </location>
</feature>
<feature type="compositionally biased region" description="Acidic residues" evidence="8">
    <location>
        <begin position="325"/>
        <end position="334"/>
    </location>
</feature>
<dbReference type="AlphaFoldDB" id="A0A9W8XMA7"/>
<dbReference type="OrthoDB" id="10258585at2759"/>
<feature type="coiled-coil region" evidence="7">
    <location>
        <begin position="163"/>
        <end position="190"/>
    </location>
</feature>
<dbReference type="PANTHER" id="PTHR15608:SF0">
    <property type="entry name" value="HIV TAT-SPECIFIC FACTOR 1"/>
    <property type="match status" value="1"/>
</dbReference>
<dbReference type="PANTHER" id="PTHR15608">
    <property type="entry name" value="SPLICING FACTOR U2AF-ASSOCIATED PROTEIN 2"/>
    <property type="match status" value="1"/>
</dbReference>
<feature type="region of interest" description="Disordered" evidence="8">
    <location>
        <begin position="297"/>
        <end position="334"/>
    </location>
</feature>
<evidence type="ECO:0000313" key="10">
    <source>
        <dbReference type="EMBL" id="KAJ4354391.1"/>
    </source>
</evidence>
<keyword evidence="3" id="KW-0677">Repeat</keyword>
<dbReference type="Gene3D" id="3.30.70.330">
    <property type="match status" value="2"/>
</dbReference>
<keyword evidence="5" id="KW-0508">mRNA splicing</keyword>
<sequence length="334" mass="37745">MSDRQDLEDLVAPVAANGGDQEVQNAVSQDGTDVGPGNKRKEAPTTGDAPSKKQQKVIENRAVYATNIPRDATIEEIEDTFKKAGIIEQGVDGKPRIKIYADEDGDFNGDVLVVYFKKESIQQAILRIDGWEFRPGQTSEGVVKVQEADMSYKKITDGEVVKNKLVRKDRKAAERNRAEMNRKLAEWSDDDEEEVQKTFAPKKNKWAKFVIIKKAFTLEQINDEEDTGAVLEIKEDMREAAGQFGEVTKVVLYDKEPEGVLTVRFKEFEEAEAFVNAFNGKGYNNEKLQLAVADDRPRFQKTGREDTSDVEDNVRRMEAYMDGDKTDEDDEDDK</sequence>
<dbReference type="InterPro" id="IPR035979">
    <property type="entry name" value="RBD_domain_sf"/>
</dbReference>
<comment type="caution">
    <text evidence="10">The sequence shown here is derived from an EMBL/GenBank/DDBJ whole genome shotgun (WGS) entry which is preliminary data.</text>
</comment>
<evidence type="ECO:0000256" key="5">
    <source>
        <dbReference type="ARBA" id="ARBA00023187"/>
    </source>
</evidence>
<keyword evidence="11" id="KW-1185">Reference proteome</keyword>
<dbReference type="GO" id="GO:0005686">
    <property type="term" value="C:U2 snRNP"/>
    <property type="evidence" value="ECO:0007669"/>
    <property type="project" value="TreeGrafter"/>
</dbReference>
<evidence type="ECO:0000256" key="4">
    <source>
        <dbReference type="ARBA" id="ARBA00022884"/>
    </source>
</evidence>
<accession>A0A9W8XMA7</accession>
<evidence type="ECO:0000256" key="8">
    <source>
        <dbReference type="SAM" id="MobiDB-lite"/>
    </source>
</evidence>
<evidence type="ECO:0000313" key="11">
    <source>
        <dbReference type="Proteomes" id="UP001140513"/>
    </source>
</evidence>
<feature type="domain" description="RRM" evidence="9">
    <location>
        <begin position="234"/>
        <end position="295"/>
    </location>
</feature>
<dbReference type="InterPro" id="IPR000504">
    <property type="entry name" value="RRM_dom"/>
</dbReference>